<feature type="region of interest" description="Disordered" evidence="1">
    <location>
        <begin position="204"/>
        <end position="246"/>
    </location>
</feature>
<feature type="chain" id="PRO_5046343012" description="Mid2 domain-containing protein" evidence="3">
    <location>
        <begin position="18"/>
        <end position="332"/>
    </location>
</feature>
<keyword evidence="5" id="KW-1185">Reference proteome</keyword>
<feature type="transmembrane region" description="Helical" evidence="2">
    <location>
        <begin position="248"/>
        <end position="272"/>
    </location>
</feature>
<comment type="caution">
    <text evidence="4">The sequence shown here is derived from an EMBL/GenBank/DDBJ whole genome shotgun (WGS) entry which is preliminary data.</text>
</comment>
<evidence type="ECO:0000256" key="3">
    <source>
        <dbReference type="SAM" id="SignalP"/>
    </source>
</evidence>
<evidence type="ECO:0000313" key="4">
    <source>
        <dbReference type="EMBL" id="KAL2865243.1"/>
    </source>
</evidence>
<keyword evidence="2" id="KW-0472">Membrane</keyword>
<dbReference type="Gene3D" id="1.20.5.510">
    <property type="entry name" value="Single helix bin"/>
    <property type="match status" value="1"/>
</dbReference>
<feature type="region of interest" description="Disordered" evidence="1">
    <location>
        <begin position="30"/>
        <end position="54"/>
    </location>
</feature>
<sequence length="332" mass="35197">MISSLVLLAVAANAITPQTPQATVAQATKTATRIEPTPAPSSVRERLHLSRRDDTTSQAEASVCGYYERSKNSRLGCQYGNACAFYSADSQFPGMVGCCATSSTTAPCTIYSTCYNSAEVSATPALTEDEMALRCTYDSEQWCHTRTWPALNVADFGCTDTSSSWVETMYTYGTLYDEEDDEEDQITETLSLSWLSRSDLPTARAVSATTTSETESTTTPTVSGPPGDAAGGDAGDGSDDDSGSSTPVGAIVGGVVGGVGGLALIAGAFFLLRRRKKKNAIAAIPLQEGKWPDVAPSELSAPIGPTRHEMMADPLYAELPTQAPRVERHEME</sequence>
<proteinExistence type="predicted"/>
<dbReference type="GeneID" id="98148414"/>
<dbReference type="EMBL" id="JBFXLQ010000033">
    <property type="protein sequence ID" value="KAL2865243.1"/>
    <property type="molecule type" value="Genomic_DNA"/>
</dbReference>
<evidence type="ECO:0000313" key="5">
    <source>
        <dbReference type="Proteomes" id="UP001610432"/>
    </source>
</evidence>
<dbReference type="Proteomes" id="UP001610432">
    <property type="component" value="Unassembled WGS sequence"/>
</dbReference>
<feature type="signal peptide" evidence="3">
    <location>
        <begin position="1"/>
        <end position="17"/>
    </location>
</feature>
<organism evidence="4 5">
    <name type="scientific">Aspergillus lucknowensis</name>
    <dbReference type="NCBI Taxonomy" id="176173"/>
    <lineage>
        <taxon>Eukaryota</taxon>
        <taxon>Fungi</taxon>
        <taxon>Dikarya</taxon>
        <taxon>Ascomycota</taxon>
        <taxon>Pezizomycotina</taxon>
        <taxon>Eurotiomycetes</taxon>
        <taxon>Eurotiomycetidae</taxon>
        <taxon>Eurotiales</taxon>
        <taxon>Aspergillaceae</taxon>
        <taxon>Aspergillus</taxon>
        <taxon>Aspergillus subgen. Nidulantes</taxon>
    </lineage>
</organism>
<protein>
    <recommendedName>
        <fullName evidence="6">Mid2 domain-containing protein</fullName>
    </recommendedName>
</protein>
<keyword evidence="3" id="KW-0732">Signal</keyword>
<evidence type="ECO:0000256" key="1">
    <source>
        <dbReference type="SAM" id="MobiDB-lite"/>
    </source>
</evidence>
<keyword evidence="2" id="KW-1133">Transmembrane helix</keyword>
<reference evidence="4 5" key="1">
    <citation type="submission" date="2024-07" db="EMBL/GenBank/DDBJ databases">
        <title>Section-level genome sequencing and comparative genomics of Aspergillus sections Usti and Cavernicolus.</title>
        <authorList>
            <consortium name="Lawrence Berkeley National Laboratory"/>
            <person name="Nybo J.L."/>
            <person name="Vesth T.C."/>
            <person name="Theobald S."/>
            <person name="Frisvad J.C."/>
            <person name="Larsen T.O."/>
            <person name="Kjaerboelling I."/>
            <person name="Rothschild-Mancinelli K."/>
            <person name="Lyhne E.K."/>
            <person name="Kogle M.E."/>
            <person name="Barry K."/>
            <person name="Clum A."/>
            <person name="Na H."/>
            <person name="Ledsgaard L."/>
            <person name="Lin J."/>
            <person name="Lipzen A."/>
            <person name="Kuo A."/>
            <person name="Riley R."/>
            <person name="Mondo S."/>
            <person name="Labutti K."/>
            <person name="Haridas S."/>
            <person name="Pangalinan J."/>
            <person name="Salamov A.A."/>
            <person name="Simmons B.A."/>
            <person name="Magnuson J.K."/>
            <person name="Chen J."/>
            <person name="Drula E."/>
            <person name="Henrissat B."/>
            <person name="Wiebenga A."/>
            <person name="Lubbers R.J."/>
            <person name="Gomes A.C."/>
            <person name="Macurrencykelacurrency M.R."/>
            <person name="Stajich J."/>
            <person name="Grigoriev I.V."/>
            <person name="Mortensen U.H."/>
            <person name="De Vries R.P."/>
            <person name="Baker S.E."/>
            <person name="Andersen M.R."/>
        </authorList>
    </citation>
    <scope>NUCLEOTIDE SEQUENCE [LARGE SCALE GENOMIC DNA]</scope>
    <source>
        <strain evidence="4 5">CBS 449.75</strain>
    </source>
</reference>
<gene>
    <name evidence="4" type="ORF">BJX67DRAFT_382984</name>
</gene>
<keyword evidence="2" id="KW-0812">Transmembrane</keyword>
<feature type="compositionally biased region" description="Low complexity" evidence="1">
    <location>
        <begin position="204"/>
        <end position="228"/>
    </location>
</feature>
<dbReference type="RefSeq" id="XP_070884222.1">
    <property type="nucleotide sequence ID" value="XM_071033342.1"/>
</dbReference>
<feature type="compositionally biased region" description="Basic and acidic residues" evidence="1">
    <location>
        <begin position="43"/>
        <end position="54"/>
    </location>
</feature>
<accession>A0ABR4LPC2</accession>
<name>A0ABR4LPC2_9EURO</name>
<evidence type="ECO:0000256" key="2">
    <source>
        <dbReference type="SAM" id="Phobius"/>
    </source>
</evidence>
<evidence type="ECO:0008006" key="6">
    <source>
        <dbReference type="Google" id="ProtNLM"/>
    </source>
</evidence>